<keyword evidence="2" id="KW-1133">Transmembrane helix</keyword>
<dbReference type="Proteomes" id="UP000487117">
    <property type="component" value="Unassembled WGS sequence"/>
</dbReference>
<comment type="caution">
    <text evidence="3">The sequence shown here is derived from an EMBL/GenBank/DDBJ whole genome shotgun (WGS) entry which is preliminary data.</text>
</comment>
<evidence type="ECO:0000313" key="3">
    <source>
        <dbReference type="EMBL" id="KAF1016132.1"/>
    </source>
</evidence>
<feature type="compositionally biased region" description="Low complexity" evidence="1">
    <location>
        <begin position="176"/>
        <end position="185"/>
    </location>
</feature>
<evidence type="ECO:0000313" key="4">
    <source>
        <dbReference type="Proteomes" id="UP000487117"/>
    </source>
</evidence>
<feature type="region of interest" description="Disordered" evidence="1">
    <location>
        <begin position="173"/>
        <end position="201"/>
    </location>
</feature>
<dbReference type="EMBL" id="WNDS01000002">
    <property type="protein sequence ID" value="KAF1016132.1"/>
    <property type="molecule type" value="Genomic_DNA"/>
</dbReference>
<proteinExistence type="predicted"/>
<name>A0A7V8FI12_STEMA</name>
<gene>
    <name evidence="3" type="ORF">GAK31_01616</name>
</gene>
<evidence type="ECO:0008006" key="5">
    <source>
        <dbReference type="Google" id="ProtNLM"/>
    </source>
</evidence>
<reference evidence="4" key="1">
    <citation type="journal article" date="2020" name="MBio">
        <title>Horizontal gene transfer to a defensive symbiont with a reduced genome amongst a multipartite beetle microbiome.</title>
        <authorList>
            <person name="Waterworth S.C."/>
            <person name="Florez L.V."/>
            <person name="Rees E.R."/>
            <person name="Hertweck C."/>
            <person name="Kaltenpoth M."/>
            <person name="Kwan J.C."/>
        </authorList>
    </citation>
    <scope>NUCLEOTIDE SEQUENCE [LARGE SCALE GENOMIC DNA]</scope>
</reference>
<sequence>MTASPMPTTDPSAARVWPQGPAHAQAGFTYLGVLVVVPVLGLVATSGIQLSALAQRRSNEQALLDIGGEFSDALQRYAAATPPGMPAQPPNLQALLRDPRAPVPRRYLRKLYADPFTGSTDWGITYASGITGVLEVYSRSAASTLKRARFEPRFAAFEDSTRLSAWRFSVQTAAQPSAPGSATPGTAPPPSPAASPFASAH</sequence>
<protein>
    <recommendedName>
        <fullName evidence="5">Type II secretion system protein</fullName>
    </recommendedName>
</protein>
<organism evidence="3 4">
    <name type="scientific">Stenotrophomonas maltophilia</name>
    <name type="common">Pseudomonas maltophilia</name>
    <name type="synonym">Xanthomonas maltophilia</name>
    <dbReference type="NCBI Taxonomy" id="40324"/>
    <lineage>
        <taxon>Bacteria</taxon>
        <taxon>Pseudomonadati</taxon>
        <taxon>Pseudomonadota</taxon>
        <taxon>Gammaproteobacteria</taxon>
        <taxon>Lysobacterales</taxon>
        <taxon>Lysobacteraceae</taxon>
        <taxon>Stenotrophomonas</taxon>
        <taxon>Stenotrophomonas maltophilia group</taxon>
    </lineage>
</organism>
<feature type="transmembrane region" description="Helical" evidence="2">
    <location>
        <begin position="27"/>
        <end position="48"/>
    </location>
</feature>
<evidence type="ECO:0000256" key="1">
    <source>
        <dbReference type="SAM" id="MobiDB-lite"/>
    </source>
</evidence>
<keyword evidence="2" id="KW-0812">Transmembrane</keyword>
<accession>A0A7V8FI12</accession>
<evidence type="ECO:0000256" key="2">
    <source>
        <dbReference type="SAM" id="Phobius"/>
    </source>
</evidence>
<dbReference type="AlphaFoldDB" id="A0A7V8FI12"/>
<keyword evidence="2" id="KW-0472">Membrane</keyword>